<evidence type="ECO:0000256" key="1">
    <source>
        <dbReference type="SAM" id="MobiDB-lite"/>
    </source>
</evidence>
<organism evidence="2 3">
    <name type="scientific">Mycolicibacterium austroafricanum</name>
    <name type="common">Mycobacterium austroafricanum</name>
    <dbReference type="NCBI Taxonomy" id="39687"/>
    <lineage>
        <taxon>Bacteria</taxon>
        <taxon>Bacillati</taxon>
        <taxon>Actinomycetota</taxon>
        <taxon>Actinomycetes</taxon>
        <taxon>Mycobacteriales</taxon>
        <taxon>Mycobacteriaceae</taxon>
        <taxon>Mycolicibacterium</taxon>
    </lineage>
</organism>
<accession>A0ABT8H8Z6</accession>
<dbReference type="RefSeq" id="WP_084055204.1">
    <property type="nucleotide sequence ID" value="NZ_JAUHTC010000022.1"/>
</dbReference>
<feature type="region of interest" description="Disordered" evidence="1">
    <location>
        <begin position="1"/>
        <end position="32"/>
    </location>
</feature>
<proteinExistence type="predicted"/>
<name>A0ABT8H8Z6_MYCAO</name>
<dbReference type="EMBL" id="JAUHTC010000022">
    <property type="protein sequence ID" value="MDN4517240.1"/>
    <property type="molecule type" value="Genomic_DNA"/>
</dbReference>
<keyword evidence="3" id="KW-1185">Reference proteome</keyword>
<evidence type="ECO:0000313" key="2">
    <source>
        <dbReference type="EMBL" id="MDN4517240.1"/>
    </source>
</evidence>
<reference evidence="2" key="1">
    <citation type="submission" date="2023-07" db="EMBL/GenBank/DDBJ databases">
        <title>Degradation of tert-butanol by M. austroafricanum TBA100.</title>
        <authorList>
            <person name="Helbich S."/>
            <person name="Vainshtein Y."/>
        </authorList>
    </citation>
    <scope>NUCLEOTIDE SEQUENCE</scope>
    <source>
        <strain evidence="2">TBA100</strain>
    </source>
</reference>
<comment type="caution">
    <text evidence="2">The sequence shown here is derived from an EMBL/GenBank/DDBJ whole genome shotgun (WGS) entry which is preliminary data.</text>
</comment>
<gene>
    <name evidence="2" type="ORF">QYF68_05300</name>
</gene>
<protein>
    <submittedName>
        <fullName evidence="2">Uncharacterized protein</fullName>
    </submittedName>
</protein>
<dbReference type="Proteomes" id="UP001172687">
    <property type="component" value="Unassembled WGS sequence"/>
</dbReference>
<sequence length="74" mass="7955">MTLHHGDATVFDEIPAADAAEQHRPADPSVEDMELDTDQVARVLDVDADPADVFDQAIIVPLPDGDRGVETTES</sequence>
<evidence type="ECO:0000313" key="3">
    <source>
        <dbReference type="Proteomes" id="UP001172687"/>
    </source>
</evidence>